<accession>U1FXL6</accession>
<feature type="region of interest" description="Disordered" evidence="1">
    <location>
        <begin position="61"/>
        <end position="92"/>
    </location>
</feature>
<evidence type="ECO:0000313" key="4">
    <source>
        <dbReference type="Proteomes" id="UP000019373"/>
    </source>
</evidence>
<feature type="transmembrane region" description="Helical" evidence="2">
    <location>
        <begin position="26"/>
        <end position="48"/>
    </location>
</feature>
<reference evidence="4" key="1">
    <citation type="journal article" date="2014" name="BMC Genomics">
        <title>Genome characteristics reveal the impact of lichenization on lichen-forming fungus Endocarpon pusillum Hedwig (Verrucariales, Ascomycota).</title>
        <authorList>
            <person name="Wang Y.-Y."/>
            <person name="Liu B."/>
            <person name="Zhang X.-Y."/>
            <person name="Zhou Q.-M."/>
            <person name="Zhang T."/>
            <person name="Li H."/>
            <person name="Yu Y.-F."/>
            <person name="Zhang X.-L."/>
            <person name="Hao X.-Y."/>
            <person name="Wang M."/>
            <person name="Wang L."/>
            <person name="Wei J.-C."/>
        </authorList>
    </citation>
    <scope>NUCLEOTIDE SEQUENCE [LARGE SCALE GENOMIC DNA]</scope>
    <source>
        <strain evidence="4">Z07020 / HMAS-L-300199</strain>
    </source>
</reference>
<proteinExistence type="predicted"/>
<sequence>MIVIVIVKVGTSTIADGQVDSPWVLFWLHTEAAVAVIVLSMTAFRVLFVQSENARSWKQLNQNGACQKGMTRTSPSSSAKDGRTRKDNSLGSVKMDFPVAQSDIMVTHELSTRNVRE</sequence>
<protein>
    <submittedName>
        <fullName evidence="3">Uncharacterized protein</fullName>
    </submittedName>
</protein>
<organism evidence="3 4">
    <name type="scientific">Endocarpon pusillum (strain Z07020 / HMAS-L-300199)</name>
    <name type="common">Lichen-forming fungus</name>
    <dbReference type="NCBI Taxonomy" id="1263415"/>
    <lineage>
        <taxon>Eukaryota</taxon>
        <taxon>Fungi</taxon>
        <taxon>Dikarya</taxon>
        <taxon>Ascomycota</taxon>
        <taxon>Pezizomycotina</taxon>
        <taxon>Eurotiomycetes</taxon>
        <taxon>Chaetothyriomycetidae</taxon>
        <taxon>Verrucariales</taxon>
        <taxon>Verrucariaceae</taxon>
        <taxon>Endocarpon</taxon>
    </lineage>
</organism>
<dbReference type="HOGENOM" id="CLU_2084831_0_0_1"/>
<keyword evidence="2" id="KW-0812">Transmembrane</keyword>
<dbReference type="EMBL" id="KE721401">
    <property type="protein sequence ID" value="ERF69617.1"/>
    <property type="molecule type" value="Genomic_DNA"/>
</dbReference>
<dbReference type="GeneID" id="19238648"/>
<dbReference type="AlphaFoldDB" id="U1FXL6"/>
<keyword evidence="2" id="KW-0472">Membrane</keyword>
<dbReference type="Proteomes" id="UP000019373">
    <property type="component" value="Unassembled WGS sequence"/>
</dbReference>
<feature type="compositionally biased region" description="Polar residues" evidence="1">
    <location>
        <begin position="61"/>
        <end position="79"/>
    </location>
</feature>
<gene>
    <name evidence="3" type="ORF">EPUS_03609</name>
</gene>
<evidence type="ECO:0000313" key="3">
    <source>
        <dbReference type="EMBL" id="ERF69617.1"/>
    </source>
</evidence>
<evidence type="ECO:0000256" key="2">
    <source>
        <dbReference type="SAM" id="Phobius"/>
    </source>
</evidence>
<keyword evidence="4" id="KW-1185">Reference proteome</keyword>
<dbReference type="RefSeq" id="XP_007804647.1">
    <property type="nucleotide sequence ID" value="XM_007806456.1"/>
</dbReference>
<name>U1FXL6_ENDPU</name>
<evidence type="ECO:0000256" key="1">
    <source>
        <dbReference type="SAM" id="MobiDB-lite"/>
    </source>
</evidence>
<dbReference type="OrthoDB" id="444631at2759"/>
<keyword evidence="2" id="KW-1133">Transmembrane helix</keyword>